<evidence type="ECO:0000256" key="2">
    <source>
        <dbReference type="ARBA" id="ARBA00022692"/>
    </source>
</evidence>
<name>A0A131ZSJ7_SARSC</name>
<keyword evidence="3" id="KW-1133">Transmembrane helix</keyword>
<dbReference type="GO" id="GO:0015179">
    <property type="term" value="F:L-amino acid transmembrane transporter activity"/>
    <property type="evidence" value="ECO:0007669"/>
    <property type="project" value="TreeGrafter"/>
</dbReference>
<gene>
    <name evidence="5" type="ORF">QR98_0000850</name>
</gene>
<comment type="caution">
    <text evidence="5">The sequence shown here is derived from an EMBL/GenBank/DDBJ whole genome shotgun (WGS) entry which is preliminary data.</text>
</comment>
<dbReference type="AlphaFoldDB" id="A0A131ZSJ7"/>
<dbReference type="GO" id="GO:0016020">
    <property type="term" value="C:membrane"/>
    <property type="evidence" value="ECO:0007669"/>
    <property type="project" value="UniProtKB-SubCell"/>
</dbReference>
<dbReference type="PANTHER" id="PTHR11785">
    <property type="entry name" value="AMINO ACID TRANSPORTER"/>
    <property type="match status" value="1"/>
</dbReference>
<dbReference type="EMBL" id="JXLN01000003">
    <property type="protein sequence ID" value="KPL94022.1"/>
    <property type="molecule type" value="Genomic_DNA"/>
</dbReference>
<reference evidence="5 6" key="1">
    <citation type="journal article" date="2015" name="Parasit. Vectors">
        <title>Draft genome of the scabies mite.</title>
        <authorList>
            <person name="Rider S.D.Jr."/>
            <person name="Morgan M.S."/>
            <person name="Arlian L.G."/>
        </authorList>
    </citation>
    <scope>NUCLEOTIDE SEQUENCE [LARGE SCALE GENOMIC DNA]</scope>
    <source>
        <strain evidence="5">Arlian Lab</strain>
    </source>
</reference>
<evidence type="ECO:0000256" key="3">
    <source>
        <dbReference type="ARBA" id="ARBA00022989"/>
    </source>
</evidence>
<evidence type="ECO:0000313" key="6">
    <source>
        <dbReference type="Proteomes" id="UP000616769"/>
    </source>
</evidence>
<keyword evidence="4" id="KW-0472">Membrane</keyword>
<evidence type="ECO:0000313" key="5">
    <source>
        <dbReference type="EMBL" id="KPL94022.1"/>
    </source>
</evidence>
<dbReference type="OrthoDB" id="5982228at2759"/>
<dbReference type="PANTHER" id="PTHR11785:SF528">
    <property type="entry name" value="AMINO ACID TRANSPORTER PROTEIN JHI-21"/>
    <property type="match status" value="1"/>
</dbReference>
<dbReference type="Proteomes" id="UP000616769">
    <property type="component" value="Unassembled WGS sequence"/>
</dbReference>
<keyword evidence="2" id="KW-0812">Transmembrane</keyword>
<dbReference type="InterPro" id="IPR050598">
    <property type="entry name" value="AminoAcid_Transporter"/>
</dbReference>
<accession>A0A131ZSJ7</accession>
<dbReference type="Pfam" id="PF13520">
    <property type="entry name" value="AA_permease_2"/>
    <property type="match status" value="1"/>
</dbReference>
<proteinExistence type="predicted"/>
<evidence type="ECO:0000256" key="1">
    <source>
        <dbReference type="ARBA" id="ARBA00004141"/>
    </source>
</evidence>
<comment type="subcellular location">
    <subcellularLocation>
        <location evidence="1">Membrane</location>
        <topology evidence="1">Multi-pass membrane protein</topology>
    </subcellularLocation>
</comment>
<dbReference type="InterPro" id="IPR002293">
    <property type="entry name" value="AA/rel_permease1"/>
</dbReference>
<sequence length="198" mass="22084">MSTIKFKRQIDLKNGIFFVVTTIIGSGIFITPKGVFQYSGCSYATTILIWIFCGLYSMLGSLCYSELGTTILRSGGDYAYIKLGFGSTIAFVYLWINIIVIKPAAQAIISITFAKYLIGTFTVNAIENENCNRFDYSTDLSTRLIAIVTICLLSWINSRDVKWALGIQNAFTILKLLALGIIISSGIILFYFDEYCKK</sequence>
<protein>
    <submittedName>
        <fullName evidence="5">Amino acid transporter-like protein 1</fullName>
    </submittedName>
</protein>
<organism evidence="5 6">
    <name type="scientific">Sarcoptes scabiei</name>
    <name type="common">Itch mite</name>
    <name type="synonym">Acarus scabiei</name>
    <dbReference type="NCBI Taxonomy" id="52283"/>
    <lineage>
        <taxon>Eukaryota</taxon>
        <taxon>Metazoa</taxon>
        <taxon>Ecdysozoa</taxon>
        <taxon>Arthropoda</taxon>
        <taxon>Chelicerata</taxon>
        <taxon>Arachnida</taxon>
        <taxon>Acari</taxon>
        <taxon>Acariformes</taxon>
        <taxon>Sarcoptiformes</taxon>
        <taxon>Astigmata</taxon>
        <taxon>Psoroptidia</taxon>
        <taxon>Sarcoptoidea</taxon>
        <taxon>Sarcoptidae</taxon>
        <taxon>Sarcoptinae</taxon>
        <taxon>Sarcoptes</taxon>
    </lineage>
</organism>
<evidence type="ECO:0000256" key="4">
    <source>
        <dbReference type="ARBA" id="ARBA00023136"/>
    </source>
</evidence>
<dbReference type="Gene3D" id="1.20.1740.10">
    <property type="entry name" value="Amino acid/polyamine transporter I"/>
    <property type="match status" value="1"/>
</dbReference>
<dbReference type="VEuPathDB" id="VectorBase:SSCA010018"/>